<dbReference type="HAMAP" id="MF_00275">
    <property type="entry name" value="KdpA"/>
    <property type="match status" value="1"/>
</dbReference>
<dbReference type="PIRSF" id="PIRSF001294">
    <property type="entry name" value="K_ATPaseA"/>
    <property type="match status" value="1"/>
</dbReference>
<feature type="transmembrane region" description="Helical" evidence="9">
    <location>
        <begin position="535"/>
        <end position="558"/>
    </location>
</feature>
<dbReference type="GO" id="GO:0030955">
    <property type="term" value="F:potassium ion binding"/>
    <property type="evidence" value="ECO:0007669"/>
    <property type="project" value="UniProtKB-UniRule"/>
</dbReference>
<evidence type="ECO:0000256" key="6">
    <source>
        <dbReference type="ARBA" id="ARBA00022989"/>
    </source>
</evidence>
<comment type="caution">
    <text evidence="10">The sequence shown here is derived from an EMBL/GenBank/DDBJ whole genome shotgun (WGS) entry which is preliminary data.</text>
</comment>
<feature type="transmembrane region" description="Helical" evidence="9">
    <location>
        <begin position="176"/>
        <end position="194"/>
    </location>
</feature>
<comment type="subunit">
    <text evidence="9">The system is composed of three essential subunits: KdpA, KdpB and KdpC.</text>
</comment>
<evidence type="ECO:0000256" key="2">
    <source>
        <dbReference type="ARBA" id="ARBA00022475"/>
    </source>
</evidence>
<dbReference type="EMBL" id="NSKE01000003">
    <property type="protein sequence ID" value="PAU94891.1"/>
    <property type="molecule type" value="Genomic_DNA"/>
</dbReference>
<evidence type="ECO:0000313" key="11">
    <source>
        <dbReference type="Proteomes" id="UP000218831"/>
    </source>
</evidence>
<keyword evidence="4 9" id="KW-0812">Transmembrane</keyword>
<proteinExistence type="inferred from homology"/>
<keyword evidence="5 9" id="KW-0630">Potassium</keyword>
<dbReference type="Pfam" id="PF03814">
    <property type="entry name" value="KdpA"/>
    <property type="match status" value="1"/>
</dbReference>
<evidence type="ECO:0000256" key="3">
    <source>
        <dbReference type="ARBA" id="ARBA00022538"/>
    </source>
</evidence>
<evidence type="ECO:0000256" key="9">
    <source>
        <dbReference type="HAMAP-Rule" id="MF_00275"/>
    </source>
</evidence>
<feature type="transmembrane region" description="Helical" evidence="9">
    <location>
        <begin position="133"/>
        <end position="155"/>
    </location>
</feature>
<keyword evidence="3 9" id="KW-0633">Potassium transport</keyword>
<evidence type="ECO:0000256" key="7">
    <source>
        <dbReference type="ARBA" id="ARBA00023065"/>
    </source>
</evidence>
<evidence type="ECO:0000256" key="4">
    <source>
        <dbReference type="ARBA" id="ARBA00022692"/>
    </source>
</evidence>
<dbReference type="InterPro" id="IPR004623">
    <property type="entry name" value="KdpA"/>
</dbReference>
<reference evidence="10 11" key="1">
    <citation type="submission" date="2017-08" db="EMBL/GenBank/DDBJ databases">
        <title>Aliifodinibius alkalisoli sp. nov., isolated from saline alkaline soil.</title>
        <authorList>
            <person name="Liu D."/>
            <person name="Zhang G."/>
        </authorList>
    </citation>
    <scope>NUCLEOTIDE SEQUENCE [LARGE SCALE GENOMIC DNA]</scope>
    <source>
        <strain evidence="10 11">WN023</strain>
    </source>
</reference>
<feature type="transmembrane region" description="Helical" evidence="9">
    <location>
        <begin position="486"/>
        <end position="514"/>
    </location>
</feature>
<comment type="subcellular location">
    <subcellularLocation>
        <location evidence="9">Cell membrane</location>
        <topology evidence="9">Multi-pass membrane protein</topology>
    </subcellularLocation>
</comment>
<protein>
    <recommendedName>
        <fullName evidence="9">Potassium-transporting ATPase potassium-binding subunit</fullName>
    </recommendedName>
    <alternativeName>
        <fullName evidence="9">ATP phosphohydrolase [potassium-transporting] A chain</fullName>
    </alternativeName>
    <alternativeName>
        <fullName evidence="9">Potassium-binding and translocating subunit A</fullName>
    </alternativeName>
    <alternativeName>
        <fullName evidence="9">Potassium-translocating ATPase A chain</fullName>
    </alternativeName>
</protein>
<feature type="transmembrane region" description="Helical" evidence="9">
    <location>
        <begin position="6"/>
        <end position="27"/>
    </location>
</feature>
<evidence type="ECO:0000256" key="8">
    <source>
        <dbReference type="ARBA" id="ARBA00023136"/>
    </source>
</evidence>
<dbReference type="AlphaFoldDB" id="A0A2A2GBF1"/>
<keyword evidence="11" id="KW-1185">Reference proteome</keyword>
<dbReference type="NCBIfam" id="TIGR00680">
    <property type="entry name" value="kdpA"/>
    <property type="match status" value="1"/>
</dbReference>
<feature type="transmembrane region" description="Helical" evidence="9">
    <location>
        <begin position="376"/>
        <end position="401"/>
    </location>
</feature>
<feature type="transmembrane region" description="Helical" evidence="9">
    <location>
        <begin position="66"/>
        <end position="85"/>
    </location>
</feature>
<evidence type="ECO:0000256" key="1">
    <source>
        <dbReference type="ARBA" id="ARBA00022448"/>
    </source>
</evidence>
<organism evidence="10 11">
    <name type="scientific">Fodinibius salipaludis</name>
    <dbReference type="NCBI Taxonomy" id="2032627"/>
    <lineage>
        <taxon>Bacteria</taxon>
        <taxon>Pseudomonadati</taxon>
        <taxon>Balneolota</taxon>
        <taxon>Balneolia</taxon>
        <taxon>Balneolales</taxon>
        <taxon>Balneolaceae</taxon>
        <taxon>Fodinibius</taxon>
    </lineage>
</organism>
<accession>A0A2A2GBF1</accession>
<evidence type="ECO:0000313" key="10">
    <source>
        <dbReference type="EMBL" id="PAU94891.1"/>
    </source>
</evidence>
<dbReference type="PANTHER" id="PTHR30607:SF2">
    <property type="entry name" value="POTASSIUM-TRANSPORTING ATPASE POTASSIUM-BINDING SUBUNIT"/>
    <property type="match status" value="1"/>
</dbReference>
<dbReference type="Proteomes" id="UP000218831">
    <property type="component" value="Unassembled WGS sequence"/>
</dbReference>
<feature type="transmembrane region" description="Helical" evidence="9">
    <location>
        <begin position="282"/>
        <end position="303"/>
    </location>
</feature>
<dbReference type="RefSeq" id="WP_095605759.1">
    <property type="nucleotide sequence ID" value="NZ_NSKE01000003.1"/>
</dbReference>
<comment type="function">
    <text evidence="9">Part of the high-affinity ATP-driven potassium transport (or Kdp) system, which catalyzes the hydrolysis of ATP coupled with the electrogenic transport of potassium into the cytoplasm. This subunit binds the extracellular potassium ions and delivers the ions to the membrane domain of KdpB through an intramembrane tunnel.</text>
</comment>
<dbReference type="GO" id="GO:0008556">
    <property type="term" value="F:P-type potassium transmembrane transporter activity"/>
    <property type="evidence" value="ECO:0007669"/>
    <property type="project" value="InterPro"/>
</dbReference>
<keyword evidence="2 9" id="KW-1003">Cell membrane</keyword>
<evidence type="ECO:0000256" key="5">
    <source>
        <dbReference type="ARBA" id="ARBA00022958"/>
    </source>
</evidence>
<dbReference type="PANTHER" id="PTHR30607">
    <property type="entry name" value="POTASSIUM-TRANSPORTING ATPASE A CHAIN"/>
    <property type="match status" value="1"/>
</dbReference>
<gene>
    <name evidence="9 10" type="primary">kdpA</name>
    <name evidence="10" type="ORF">CK503_05325</name>
</gene>
<name>A0A2A2GBF1_9BACT</name>
<keyword evidence="7 9" id="KW-0406">Ion transport</keyword>
<feature type="transmembrane region" description="Helical" evidence="9">
    <location>
        <begin position="252"/>
        <end position="275"/>
    </location>
</feature>
<comment type="similarity">
    <text evidence="9">Belongs to the KdpA family.</text>
</comment>
<dbReference type="GO" id="GO:0005886">
    <property type="term" value="C:plasma membrane"/>
    <property type="evidence" value="ECO:0007669"/>
    <property type="project" value="UniProtKB-SubCell"/>
</dbReference>
<keyword evidence="8 9" id="KW-0472">Membrane</keyword>
<sequence length="565" mass="61122">MDTQLIGIGFIYLLTILLAIPLGKYIARVYRGEHTMLDPALNPVEKLVYKICRITPGREMNWKQHLGALLTINMMWFVWGMVLLVTQKGWFWNPAEIANMSPDLAFNTVISFVVNCNLQHYSGESSLTYWSQLGFITFMQFVSAGTGMAACAVIFRAIKTKQSEKLGNFYRLFVRSCVHILLPLAIVVGSLLALNGSPVTWEGYDTITTLEGHQQTVAKGPAAAEIAIKQLGTNGGGFFGANSSVPFENPNYITNIAETMSLILIPMGMVFAFGYYTEKRKLAWIFFAVMTVGYLALTTLAVYGEMEGNPAIAQMGVSQELGSMEGTETRFGPAASALWATATTSTSNGSVNSMHDSLMPLGGMATLTGMFINANYGGVGVGFINFYVFVIVAIFIAGLMVGRTPEFLGKKVEAKEMKIATIVVLLHPAVILVGTAISAWLITHNPDWGWLNNAGFHGFSEMLYEFSSATANNGSGFEGLGDNTPWWNIATGVALLLGRYVPIIGPIAIAGLLANKQFIPETAGTLKADTATFGVVLFAVIVVIAALAFLPALVLGPIGEYFMLY</sequence>
<keyword evidence="1 9" id="KW-0813">Transport</keyword>
<keyword evidence="6 9" id="KW-1133">Transmembrane helix</keyword>
<feature type="transmembrane region" description="Helical" evidence="9">
    <location>
        <begin position="422"/>
        <end position="442"/>
    </location>
</feature>
<dbReference type="OrthoDB" id="9763796at2"/>